<accession>A0A2J6T558</accession>
<dbReference type="InParanoid" id="A0A2J6T558"/>
<name>A0A2J6T558_9HELO</name>
<feature type="compositionally biased region" description="Low complexity" evidence="2">
    <location>
        <begin position="62"/>
        <end position="77"/>
    </location>
</feature>
<dbReference type="OrthoDB" id="9991317at2759"/>
<evidence type="ECO:0000256" key="2">
    <source>
        <dbReference type="SAM" id="MobiDB-lite"/>
    </source>
</evidence>
<dbReference type="STRING" id="1095630.A0A2J6T558"/>
<dbReference type="Proteomes" id="UP000235371">
    <property type="component" value="Unassembled WGS sequence"/>
</dbReference>
<dbReference type="GeneID" id="36583152"/>
<dbReference type="AlphaFoldDB" id="A0A2J6T558"/>
<protein>
    <submittedName>
        <fullName evidence="3">TPR-like protein</fullName>
    </submittedName>
</protein>
<dbReference type="PROSITE" id="PS50005">
    <property type="entry name" value="TPR"/>
    <property type="match status" value="1"/>
</dbReference>
<feature type="compositionally biased region" description="Basic residues" evidence="2">
    <location>
        <begin position="80"/>
        <end position="91"/>
    </location>
</feature>
<feature type="region of interest" description="Disordered" evidence="2">
    <location>
        <begin position="509"/>
        <end position="552"/>
    </location>
</feature>
<dbReference type="InterPro" id="IPR019734">
    <property type="entry name" value="TPR_rpt"/>
</dbReference>
<dbReference type="InterPro" id="IPR011990">
    <property type="entry name" value="TPR-like_helical_dom_sf"/>
</dbReference>
<sequence length="968" mass="111406">MLDRPWIGPQGSFQDESVNEYFGDADSDLREFEASIANIEEEVLRLEGYDPTGSQDFSTLMRSRSYSSTSRASARQRIGQQRRHGPHRGPRKAAEPTGDIKLRLGHATEAFIAARYVDAALIIADIIRINAETHEAWSLLHSVFRENNDIDNALKALIYAAHLRPKHTSSWYQCAQFALEGTGSLRSKYLLNAEFCYAAAIRADPANLDARHRKAAVCIERGKIGPAISDYKVILSRQPHDRDILRRLAELYIDQDEASTAIDLYRESITHFKSSSGQPSQVFDWTDLDTYVTLYEHDARYDIAIQQLRSLARWLSGRGAEEFWDEFPDDDREWDSDDKRRTLVSSFNPEKYPVASYGGGLPLEFRIKFGVYRLHLGNREEAFHHFGWLVEPGGTGEDAASRHPHLFRLVADHLFETNFYKDALSYYQKLRHLADEIDGTLLVQMGKCFLQAQDDQQAEVCFQSAVELDGEDIDPRIELAHMYERMGKPEQAFHNLNEAMLLRRRQDHRNSRKPFDELENRNTEEAPIVIKKPTRRRYRPRQQTQKRLTQASEAEHLQSQYFVLRKTCEAMRSGDAASTEAWMDAARDLTDDFRGFKKFYPLDKYIRFLGYSGDSRIAAETPLDIDLTAMAERLSRGLTTSDETVTRAAEIPDDYRGIPFSTWLDIFLEYALRLARNGEKDEAYSLCEATKDAIVFYHSREDMFLVHVCWCVCALLANDEETCVSVARFFMKDYQFATDSYRMFAAVTKVCHSPISWYSSGPTQKYVLRQIKAMDYSLVNDSQRKRYFSERGSYSARDGNGHPIINNDLDIALLMLYGHILFSGTSYLYALNYFLRAHALDPENPMINLSTGLAYVHLALKRQTDNRQQNILQGITFLFRYYDSRRNSVHTEERQEAHFNMARTYHMLGLTHLAIPYYEKVFNESSRGTSGLEQEDLIIDTAYNLQTLYATAGNSELAEDITIEWLVI</sequence>
<dbReference type="InterPro" id="IPR039340">
    <property type="entry name" value="Tfc4/TFIIIC-102/Sfc4"/>
</dbReference>
<dbReference type="GO" id="GO:0006383">
    <property type="term" value="P:transcription by RNA polymerase III"/>
    <property type="evidence" value="ECO:0007669"/>
    <property type="project" value="InterPro"/>
</dbReference>
<dbReference type="RefSeq" id="XP_024735052.1">
    <property type="nucleotide sequence ID" value="XM_024875072.1"/>
</dbReference>
<feature type="region of interest" description="Disordered" evidence="2">
    <location>
        <begin position="55"/>
        <end position="98"/>
    </location>
</feature>
<gene>
    <name evidence="3" type="ORF">K444DRAFT_532339</name>
</gene>
<dbReference type="PANTHER" id="PTHR23082:SF0">
    <property type="entry name" value="GENERAL TRANSCRIPTION FACTOR 3C POLYPEPTIDE 3"/>
    <property type="match status" value="1"/>
</dbReference>
<organism evidence="3 4">
    <name type="scientific">Hyaloscypha bicolor E</name>
    <dbReference type="NCBI Taxonomy" id="1095630"/>
    <lineage>
        <taxon>Eukaryota</taxon>
        <taxon>Fungi</taxon>
        <taxon>Dikarya</taxon>
        <taxon>Ascomycota</taxon>
        <taxon>Pezizomycotina</taxon>
        <taxon>Leotiomycetes</taxon>
        <taxon>Helotiales</taxon>
        <taxon>Hyaloscyphaceae</taxon>
        <taxon>Hyaloscypha</taxon>
        <taxon>Hyaloscypha bicolor</taxon>
    </lineage>
</organism>
<proteinExistence type="predicted"/>
<dbReference type="Gene3D" id="1.25.40.10">
    <property type="entry name" value="Tetratricopeptide repeat domain"/>
    <property type="match status" value="3"/>
</dbReference>
<evidence type="ECO:0000313" key="4">
    <source>
        <dbReference type="Proteomes" id="UP000235371"/>
    </source>
</evidence>
<evidence type="ECO:0000256" key="1">
    <source>
        <dbReference type="PROSITE-ProRule" id="PRU00339"/>
    </source>
</evidence>
<keyword evidence="1" id="KW-0802">TPR repeat</keyword>
<dbReference type="GO" id="GO:0000127">
    <property type="term" value="C:transcription factor TFIIIC complex"/>
    <property type="evidence" value="ECO:0007669"/>
    <property type="project" value="TreeGrafter"/>
</dbReference>
<dbReference type="SUPFAM" id="SSF48452">
    <property type="entry name" value="TPR-like"/>
    <property type="match status" value="2"/>
</dbReference>
<dbReference type="FunCoup" id="A0A2J6T558">
    <property type="interactions" value="1120"/>
</dbReference>
<dbReference type="PANTHER" id="PTHR23082">
    <property type="entry name" value="TRANSCRIPTION INITIATION FACTOR IIIC TFIIIC , POLYPEPTIDE 3-RELATED"/>
    <property type="match status" value="1"/>
</dbReference>
<dbReference type="SMART" id="SM00028">
    <property type="entry name" value="TPR"/>
    <property type="match status" value="7"/>
</dbReference>
<dbReference type="EMBL" id="KZ613828">
    <property type="protein sequence ID" value="PMD58148.1"/>
    <property type="molecule type" value="Genomic_DNA"/>
</dbReference>
<keyword evidence="4" id="KW-1185">Reference proteome</keyword>
<feature type="repeat" description="TPR" evidence="1">
    <location>
        <begin position="811"/>
        <end position="844"/>
    </location>
</feature>
<reference evidence="3 4" key="1">
    <citation type="submission" date="2016-04" db="EMBL/GenBank/DDBJ databases">
        <title>A degradative enzymes factory behind the ericoid mycorrhizal symbiosis.</title>
        <authorList>
            <consortium name="DOE Joint Genome Institute"/>
            <person name="Martino E."/>
            <person name="Morin E."/>
            <person name="Grelet G."/>
            <person name="Kuo A."/>
            <person name="Kohler A."/>
            <person name="Daghino S."/>
            <person name="Barry K."/>
            <person name="Choi C."/>
            <person name="Cichocki N."/>
            <person name="Clum A."/>
            <person name="Copeland A."/>
            <person name="Hainaut M."/>
            <person name="Haridas S."/>
            <person name="Labutti K."/>
            <person name="Lindquist E."/>
            <person name="Lipzen A."/>
            <person name="Khouja H.-R."/>
            <person name="Murat C."/>
            <person name="Ohm R."/>
            <person name="Olson A."/>
            <person name="Spatafora J."/>
            <person name="Veneault-Fourrey C."/>
            <person name="Henrissat B."/>
            <person name="Grigoriev I."/>
            <person name="Martin F."/>
            <person name="Perotto S."/>
        </authorList>
    </citation>
    <scope>NUCLEOTIDE SEQUENCE [LARGE SCALE GENOMIC DNA]</scope>
    <source>
        <strain evidence="3 4">E</strain>
    </source>
</reference>
<evidence type="ECO:0000313" key="3">
    <source>
        <dbReference type="EMBL" id="PMD58148.1"/>
    </source>
</evidence>
<feature type="compositionally biased region" description="Basic and acidic residues" evidence="2">
    <location>
        <begin position="513"/>
        <end position="524"/>
    </location>
</feature>